<dbReference type="EMBL" id="JAQQWK010000011">
    <property type="protein sequence ID" value="KAK8023538.1"/>
    <property type="molecule type" value="Genomic_DNA"/>
</dbReference>
<dbReference type="PANTHER" id="PTHR42973:SF32">
    <property type="entry name" value="FAD-LINKED OXIDOREDUCTASE AFOF"/>
    <property type="match status" value="1"/>
</dbReference>
<evidence type="ECO:0000313" key="9">
    <source>
        <dbReference type="Proteomes" id="UP001444661"/>
    </source>
</evidence>
<dbReference type="Proteomes" id="UP001444661">
    <property type="component" value="Unassembled WGS sequence"/>
</dbReference>
<dbReference type="InterPro" id="IPR006094">
    <property type="entry name" value="Oxid_FAD_bind_N"/>
</dbReference>
<comment type="similarity">
    <text evidence="1">Belongs to the oxygen-dependent FAD-linked oxidoreductase family.</text>
</comment>
<keyword evidence="9" id="KW-1185">Reference proteome</keyword>
<reference evidence="8 9" key="1">
    <citation type="submission" date="2023-01" db="EMBL/GenBank/DDBJ databases">
        <title>Analysis of 21 Apiospora genomes using comparative genomics revels a genus with tremendous synthesis potential of carbohydrate active enzymes and secondary metabolites.</title>
        <authorList>
            <person name="Sorensen T."/>
        </authorList>
    </citation>
    <scope>NUCLEOTIDE SEQUENCE [LARGE SCALE GENOMIC DNA]</scope>
    <source>
        <strain evidence="8 9">CBS 33761</strain>
    </source>
</reference>
<comment type="caution">
    <text evidence="8">The sequence shown here is derived from an EMBL/GenBank/DDBJ whole genome shotgun (WGS) entry which is preliminary data.</text>
</comment>
<accession>A0ABR1S073</accession>
<dbReference type="Gene3D" id="3.30.465.10">
    <property type="match status" value="1"/>
</dbReference>
<feature type="signal peptide" evidence="6">
    <location>
        <begin position="1"/>
        <end position="15"/>
    </location>
</feature>
<dbReference type="SUPFAM" id="SSF56176">
    <property type="entry name" value="FAD-binding/transporter-associated domain-like"/>
    <property type="match status" value="1"/>
</dbReference>
<evidence type="ECO:0000256" key="5">
    <source>
        <dbReference type="ARBA" id="ARBA00023002"/>
    </source>
</evidence>
<dbReference type="InterPro" id="IPR036318">
    <property type="entry name" value="FAD-bd_PCMH-like_sf"/>
</dbReference>
<organism evidence="8 9">
    <name type="scientific">Apiospora rasikravindrae</name>
    <dbReference type="NCBI Taxonomy" id="990691"/>
    <lineage>
        <taxon>Eukaryota</taxon>
        <taxon>Fungi</taxon>
        <taxon>Dikarya</taxon>
        <taxon>Ascomycota</taxon>
        <taxon>Pezizomycotina</taxon>
        <taxon>Sordariomycetes</taxon>
        <taxon>Xylariomycetidae</taxon>
        <taxon>Amphisphaeriales</taxon>
        <taxon>Apiosporaceae</taxon>
        <taxon>Apiospora</taxon>
    </lineage>
</organism>
<dbReference type="InterPro" id="IPR050416">
    <property type="entry name" value="FAD-linked_Oxidoreductase"/>
</dbReference>
<dbReference type="PANTHER" id="PTHR42973">
    <property type="entry name" value="BINDING OXIDOREDUCTASE, PUTATIVE (AFU_ORTHOLOGUE AFUA_1G17690)-RELATED"/>
    <property type="match status" value="1"/>
</dbReference>
<evidence type="ECO:0000313" key="8">
    <source>
        <dbReference type="EMBL" id="KAK8023538.1"/>
    </source>
</evidence>
<keyword evidence="3 6" id="KW-0732">Signal</keyword>
<gene>
    <name evidence="8" type="ORF">PG993_011604</name>
</gene>
<dbReference type="PROSITE" id="PS51387">
    <property type="entry name" value="FAD_PCMH"/>
    <property type="match status" value="1"/>
</dbReference>
<proteinExistence type="inferred from homology"/>
<name>A0ABR1S073_9PEZI</name>
<evidence type="ECO:0000259" key="7">
    <source>
        <dbReference type="PROSITE" id="PS51387"/>
    </source>
</evidence>
<evidence type="ECO:0000256" key="1">
    <source>
        <dbReference type="ARBA" id="ARBA00005466"/>
    </source>
</evidence>
<feature type="domain" description="FAD-binding PCMH-type" evidence="7">
    <location>
        <begin position="59"/>
        <end position="173"/>
    </location>
</feature>
<keyword evidence="2" id="KW-0285">Flavoprotein</keyword>
<evidence type="ECO:0000256" key="2">
    <source>
        <dbReference type="ARBA" id="ARBA00022630"/>
    </source>
</evidence>
<sequence>MHLLIKLSLAASALASVIPSNPSRFAVGSTIGPFIAPGTEVAFLPDPKFPIKFTQRHSSFANPSYVAAIQPLTVQDLATIVKFANKYNFPYMATGGGHGTSTGFSRVQDAIDIDLSKFNTISLDAEKNLVTVGAANVLADFADTLYKAGKEIREEHFLYFTISKVPFVFYKDR</sequence>
<keyword evidence="5" id="KW-0560">Oxidoreductase</keyword>
<evidence type="ECO:0000256" key="4">
    <source>
        <dbReference type="ARBA" id="ARBA00022827"/>
    </source>
</evidence>
<dbReference type="InterPro" id="IPR016166">
    <property type="entry name" value="FAD-bd_PCMH"/>
</dbReference>
<evidence type="ECO:0000256" key="6">
    <source>
        <dbReference type="SAM" id="SignalP"/>
    </source>
</evidence>
<evidence type="ECO:0000256" key="3">
    <source>
        <dbReference type="ARBA" id="ARBA00022729"/>
    </source>
</evidence>
<feature type="chain" id="PRO_5046262437" description="FAD-binding PCMH-type domain-containing protein" evidence="6">
    <location>
        <begin position="16"/>
        <end position="173"/>
    </location>
</feature>
<dbReference type="Pfam" id="PF01565">
    <property type="entry name" value="FAD_binding_4"/>
    <property type="match status" value="1"/>
</dbReference>
<protein>
    <recommendedName>
        <fullName evidence="7">FAD-binding PCMH-type domain-containing protein</fullName>
    </recommendedName>
</protein>
<keyword evidence="4" id="KW-0274">FAD</keyword>
<dbReference type="InterPro" id="IPR016169">
    <property type="entry name" value="FAD-bd_PCMH_sub2"/>
</dbReference>